<dbReference type="EMBL" id="ML996579">
    <property type="protein sequence ID" value="KAF2754673.1"/>
    <property type="molecule type" value="Genomic_DNA"/>
</dbReference>
<keyword evidence="3" id="KW-1185">Reference proteome</keyword>
<dbReference type="GO" id="GO:0004864">
    <property type="term" value="F:protein phosphatase inhibitor activity"/>
    <property type="evidence" value="ECO:0007669"/>
    <property type="project" value="InterPro"/>
</dbReference>
<dbReference type="GeneID" id="54480191"/>
<gene>
    <name evidence="2" type="ORF">EJ05DRAFT_129523</name>
</gene>
<organism evidence="2 3">
    <name type="scientific">Pseudovirgaria hyperparasitica</name>
    <dbReference type="NCBI Taxonomy" id="470096"/>
    <lineage>
        <taxon>Eukaryota</taxon>
        <taxon>Fungi</taxon>
        <taxon>Dikarya</taxon>
        <taxon>Ascomycota</taxon>
        <taxon>Pezizomycotina</taxon>
        <taxon>Dothideomycetes</taxon>
        <taxon>Dothideomycetes incertae sedis</taxon>
        <taxon>Acrospermales</taxon>
        <taxon>Acrospermaceae</taxon>
        <taxon>Pseudovirgaria</taxon>
    </lineage>
</organism>
<evidence type="ECO:0000313" key="2">
    <source>
        <dbReference type="EMBL" id="KAF2754673.1"/>
    </source>
</evidence>
<dbReference type="PANTHER" id="PTHR12398">
    <property type="entry name" value="PROTEIN PHOSPHATASE INHIBITOR"/>
    <property type="match status" value="1"/>
</dbReference>
<feature type="compositionally biased region" description="Acidic residues" evidence="1">
    <location>
        <begin position="252"/>
        <end position="261"/>
    </location>
</feature>
<feature type="compositionally biased region" description="Basic and acidic residues" evidence="1">
    <location>
        <begin position="163"/>
        <end position="177"/>
    </location>
</feature>
<dbReference type="Pfam" id="PF04979">
    <property type="entry name" value="IPP-2"/>
    <property type="match status" value="1"/>
</dbReference>
<dbReference type="InterPro" id="IPR007062">
    <property type="entry name" value="PPI-2"/>
</dbReference>
<proteinExistence type="predicted"/>
<feature type="compositionally biased region" description="Basic and acidic residues" evidence="1">
    <location>
        <begin position="56"/>
        <end position="69"/>
    </location>
</feature>
<dbReference type="RefSeq" id="XP_033597124.1">
    <property type="nucleotide sequence ID" value="XM_033739137.1"/>
</dbReference>
<feature type="compositionally biased region" description="Polar residues" evidence="1">
    <location>
        <begin position="119"/>
        <end position="129"/>
    </location>
</feature>
<feature type="region of interest" description="Disordered" evidence="1">
    <location>
        <begin position="210"/>
        <end position="269"/>
    </location>
</feature>
<dbReference type="OrthoDB" id="551302at2759"/>
<evidence type="ECO:0008006" key="4">
    <source>
        <dbReference type="Google" id="ProtNLM"/>
    </source>
</evidence>
<feature type="compositionally biased region" description="Basic and acidic residues" evidence="1">
    <location>
        <begin position="210"/>
        <end position="251"/>
    </location>
</feature>
<dbReference type="PANTHER" id="PTHR12398:SF20">
    <property type="entry name" value="PROTEIN PHOSPHATASE 1 REGULATORY INHIBITOR SUBUNIT 2"/>
    <property type="match status" value="1"/>
</dbReference>
<name>A0A6A6VWS9_9PEZI</name>
<dbReference type="Gene3D" id="6.10.250.1050">
    <property type="match status" value="1"/>
</dbReference>
<dbReference type="AlphaFoldDB" id="A0A6A6VWS9"/>
<sequence>MTLEGETAVHSPPQYAASPPQRPRGILKNSDSFKRTASQTSPPVTAAPLEAIPSTERPDLERQLTEKEIVMQNTMQNAGPHRRSSSNPRGPASRRQSGTPNIADENSPRLKWDEANLYLNEQQQDSTMKITEPKTPYAKQYDPSEDEEEISMLDANQLNVDELDSKKTGKTATHEDDIPGLDIGEPEIDDPMDHDGEKKVLVDEESLAAQKEEEMKHWTPEEKEKHRKFEETRRKHYEMKNVKDLLGHPENIDEDEDEEGDLPQMPNGQ</sequence>
<accession>A0A6A6VWS9</accession>
<feature type="region of interest" description="Disordered" evidence="1">
    <location>
        <begin position="1"/>
        <end position="195"/>
    </location>
</feature>
<evidence type="ECO:0000256" key="1">
    <source>
        <dbReference type="SAM" id="MobiDB-lite"/>
    </source>
</evidence>
<dbReference type="GO" id="GO:0009966">
    <property type="term" value="P:regulation of signal transduction"/>
    <property type="evidence" value="ECO:0007669"/>
    <property type="project" value="InterPro"/>
</dbReference>
<reference evidence="2" key="1">
    <citation type="journal article" date="2020" name="Stud. Mycol.">
        <title>101 Dothideomycetes genomes: a test case for predicting lifestyles and emergence of pathogens.</title>
        <authorList>
            <person name="Haridas S."/>
            <person name="Albert R."/>
            <person name="Binder M."/>
            <person name="Bloem J."/>
            <person name="Labutti K."/>
            <person name="Salamov A."/>
            <person name="Andreopoulos B."/>
            <person name="Baker S."/>
            <person name="Barry K."/>
            <person name="Bills G."/>
            <person name="Bluhm B."/>
            <person name="Cannon C."/>
            <person name="Castanera R."/>
            <person name="Culley D."/>
            <person name="Daum C."/>
            <person name="Ezra D."/>
            <person name="Gonzalez J."/>
            <person name="Henrissat B."/>
            <person name="Kuo A."/>
            <person name="Liang C."/>
            <person name="Lipzen A."/>
            <person name="Lutzoni F."/>
            <person name="Magnuson J."/>
            <person name="Mondo S."/>
            <person name="Nolan M."/>
            <person name="Ohm R."/>
            <person name="Pangilinan J."/>
            <person name="Park H.-J."/>
            <person name="Ramirez L."/>
            <person name="Alfaro M."/>
            <person name="Sun H."/>
            <person name="Tritt A."/>
            <person name="Yoshinaga Y."/>
            <person name="Zwiers L.-H."/>
            <person name="Turgeon B."/>
            <person name="Goodwin S."/>
            <person name="Spatafora J."/>
            <person name="Crous P."/>
            <person name="Grigoriev I."/>
        </authorList>
    </citation>
    <scope>NUCLEOTIDE SEQUENCE</scope>
    <source>
        <strain evidence="2">CBS 121739</strain>
    </source>
</reference>
<dbReference type="Proteomes" id="UP000799437">
    <property type="component" value="Unassembled WGS sequence"/>
</dbReference>
<protein>
    <recommendedName>
        <fullName evidence="4">Glc8 protein</fullName>
    </recommendedName>
</protein>
<evidence type="ECO:0000313" key="3">
    <source>
        <dbReference type="Proteomes" id="UP000799437"/>
    </source>
</evidence>